<gene>
    <name evidence="1" type="ORF">NLG97_g6016</name>
</gene>
<keyword evidence="2" id="KW-1185">Reference proteome</keyword>
<evidence type="ECO:0000313" key="1">
    <source>
        <dbReference type="EMBL" id="KAJ3489330.1"/>
    </source>
</evidence>
<protein>
    <submittedName>
        <fullName evidence="1">Uncharacterized protein</fullName>
    </submittedName>
</protein>
<comment type="caution">
    <text evidence="1">The sequence shown here is derived from an EMBL/GenBank/DDBJ whole genome shotgun (WGS) entry which is preliminary data.</text>
</comment>
<reference evidence="1" key="1">
    <citation type="submission" date="2022-07" db="EMBL/GenBank/DDBJ databases">
        <title>Genome Sequence of Lecanicillium saksenae.</title>
        <authorList>
            <person name="Buettner E."/>
        </authorList>
    </citation>
    <scope>NUCLEOTIDE SEQUENCE</scope>
    <source>
        <strain evidence="1">VT-O1</strain>
    </source>
</reference>
<accession>A0ACC1QSJ7</accession>
<sequence length="1551" mass="173024">MEPLDPAQNRYAPRNIAALHILSLIHFLFAGPPEASHQTAESRPCTTPSVPSINQQSPSTDGGADDQGHGVSAAEPETESSMKESDKLSSKLWNQAYDELEKAEAKLVDDYVKVLAEALAKDIIAAQREENEDAAASHSEERKYLKSLTAQVLADLDSSKEQKPAEGASSESTSAQDQTAIDDTSVEGSSAQEQTLVGDATIDGSSAQDQTTVGDASAESSSAQDQAPVVGSSTTGASELDQLAAGILAKLKDPTKRQLFLEMLVTSGKARVKKTERVSKAAGYVAEKVLFLKPAMEVVLQIPQAAPAALPWAGICLGMKILSHPAEAAQAQRDGFSFVASRMEWYYAMTSDLLDYDSKPNMDENSSSKLTNKLCELYKAILHYQILSVCYYYSNPFRQWYGSVDWKASKTAVEDAESVFVKDWDFYKKVESRNLWRDIRQKAENRNSLLQDMVHTLKDYFSAQEDRAAKDESRQYIRDLCVVDPETEMDDLAKKRGGFDEKICEWVLNHPKYTAFTTWQDNDADPDLTIWDSSAFSLHGRLLWIQGPAGTGKTKLMICIVRNLLARRKVLWPNLAYFFCQSTKKNQRTGAAIVRSLLWMLLIQQPNLIEYIERKFKWSNKNKFDSDTAIMSLSQVFAAVSGDTAPVYFLVDALDECEDDQQAIIELISTSLKVSNNIRWLVTSRTEVDLRKIVARAIAKGSISIAQTNDLLTEAGSEALHIHHEPGYTVLDEIDIRNQTGRDKMYIDYRLETLTQDDQLEYDDMHCKLVTKEMLRRAEDNLVWLEVVFDSIEDMRAEFALEEIKKAPRGLKQLYGHKMKQIQQLENREHRQRCYDVMMAVSLAYSLPISIKELQILVPWSPDVLRSQRQCSAFLTASRIKESKMTMIDFNHKTARDYLTEHGKSLVEGTVRGHQDIVRNSINGLASEKRDVFKINRWKLGTMTALQTEDLASIRYSLIFWLDHLCEAIDRDLIVPDDRIALCDVAHQFLKVHLLHMLEGLAHFDQIGAIVSSFRKLVQVLEPTPDSNSDAEHNFADFLRHAEKFTVAYMPDITREPLETYSTALTFCPTKCKMKELFWSSQRAPILKSVKGIQEDWDMSLLQALDGHTGYASSLTFSRDGTLASASEEDGSIRLWNLEAGREAKILCADQPGVQSIAFSHDGEQIAAVWGKGLLRLWNLATEETTEIHTDQMSHSIAFSPDGTFACGLLDGTIRIWNPATLDETKILSRHEGAVYAITFSSDGKKLASIGDDDTLKIWDTFSASELRPELRISHTSLFNRPCQPAFMPDDQSLLVCSDGKVMRWDLTSGESTQLIDSQDGVEIESFILSPDGTQIATATINDRLELWDLTNGSMIQRPSTSYSMAYSPDGKMIASASATFDGTIRLWDSRRAMTVEASSQSYDTAVSAVAFSPDGEHLASTSWDNSIRIQNAVTGTEVVPPLQGHSSTVYMLSYSPRGEQLASSSDDGTIRLWNTTTGYSFERTLPVAREPIRAISYSSDGKTLLSGSFHGQIQLWDPSTGLNSLTFWCDGNLIYDVALSPNGPAEDGRS</sequence>
<organism evidence="1 2">
    <name type="scientific">Lecanicillium saksenae</name>
    <dbReference type="NCBI Taxonomy" id="468837"/>
    <lineage>
        <taxon>Eukaryota</taxon>
        <taxon>Fungi</taxon>
        <taxon>Dikarya</taxon>
        <taxon>Ascomycota</taxon>
        <taxon>Pezizomycotina</taxon>
        <taxon>Sordariomycetes</taxon>
        <taxon>Hypocreomycetidae</taxon>
        <taxon>Hypocreales</taxon>
        <taxon>Cordycipitaceae</taxon>
        <taxon>Lecanicillium</taxon>
    </lineage>
</organism>
<proteinExistence type="predicted"/>
<evidence type="ECO:0000313" key="2">
    <source>
        <dbReference type="Proteomes" id="UP001148737"/>
    </source>
</evidence>
<dbReference type="Proteomes" id="UP001148737">
    <property type="component" value="Unassembled WGS sequence"/>
</dbReference>
<dbReference type="EMBL" id="JANAKD010000743">
    <property type="protein sequence ID" value="KAJ3489330.1"/>
    <property type="molecule type" value="Genomic_DNA"/>
</dbReference>
<name>A0ACC1QSJ7_9HYPO</name>